<organism evidence="5">
    <name type="scientific">Cladocopium goreaui</name>
    <dbReference type="NCBI Taxonomy" id="2562237"/>
    <lineage>
        <taxon>Eukaryota</taxon>
        <taxon>Sar</taxon>
        <taxon>Alveolata</taxon>
        <taxon>Dinophyceae</taxon>
        <taxon>Suessiales</taxon>
        <taxon>Symbiodiniaceae</taxon>
        <taxon>Cladocopium</taxon>
    </lineage>
</organism>
<dbReference type="PROSITE" id="PS51857">
    <property type="entry name" value="CSD_2"/>
    <property type="match status" value="3"/>
</dbReference>
<dbReference type="SUPFAM" id="SSF50249">
    <property type="entry name" value="Nucleic acid-binding proteins"/>
    <property type="match status" value="3"/>
</dbReference>
<keyword evidence="1" id="KW-0597">Phosphoprotein</keyword>
<name>A0A9P1DVD4_9DINO</name>
<dbReference type="PANTHER" id="PTHR12962:SF1">
    <property type="entry name" value="COLD SHOCK DOMAIN-CONTAINING PROTEIN CG9705"/>
    <property type="match status" value="1"/>
</dbReference>
<gene>
    <name evidence="5" type="ORF">C1SCF055_LOCUS41613</name>
</gene>
<dbReference type="InterPro" id="IPR002059">
    <property type="entry name" value="CSP_DNA-bd"/>
</dbReference>
<dbReference type="GO" id="GO:0043488">
    <property type="term" value="P:regulation of mRNA stability"/>
    <property type="evidence" value="ECO:0007669"/>
    <property type="project" value="TreeGrafter"/>
</dbReference>
<dbReference type="PANTHER" id="PTHR12962">
    <property type="entry name" value="CALCIUM-REGULATED HEAT STABLE PROTEIN CRHSP-24-RELATED"/>
    <property type="match status" value="1"/>
</dbReference>
<evidence type="ECO:0000259" key="4">
    <source>
        <dbReference type="PROSITE" id="PS51857"/>
    </source>
</evidence>
<reference evidence="6" key="2">
    <citation type="submission" date="2024-04" db="EMBL/GenBank/DDBJ databases">
        <authorList>
            <person name="Chen Y."/>
            <person name="Shah S."/>
            <person name="Dougan E. K."/>
            <person name="Thang M."/>
            <person name="Chan C."/>
        </authorList>
    </citation>
    <scope>NUCLEOTIDE SEQUENCE [LARGE SCALE GENOMIC DNA]</scope>
</reference>
<feature type="coiled-coil region" evidence="2">
    <location>
        <begin position="278"/>
        <end position="312"/>
    </location>
</feature>
<comment type="caution">
    <text evidence="5">The sequence shown here is derived from an EMBL/GenBank/DDBJ whole genome shotgun (WGS) entry which is preliminary data.</text>
</comment>
<dbReference type="InterPro" id="IPR052069">
    <property type="entry name" value="Ca-reg_mRNA-binding_domain"/>
</dbReference>
<dbReference type="OrthoDB" id="203339at2759"/>
<reference evidence="5" key="1">
    <citation type="submission" date="2022-10" db="EMBL/GenBank/DDBJ databases">
        <authorList>
            <person name="Chen Y."/>
            <person name="Dougan E. K."/>
            <person name="Chan C."/>
            <person name="Rhodes N."/>
            <person name="Thang M."/>
        </authorList>
    </citation>
    <scope>NUCLEOTIDE SEQUENCE</scope>
</reference>
<keyword evidence="7" id="KW-1185">Reference proteome</keyword>
<proteinExistence type="predicted"/>
<feature type="region of interest" description="Disordered" evidence="3">
    <location>
        <begin position="211"/>
        <end position="269"/>
    </location>
</feature>
<dbReference type="EMBL" id="CAMXCT010006611">
    <property type="protein sequence ID" value="CAI4016926.1"/>
    <property type="molecule type" value="Genomic_DNA"/>
</dbReference>
<accession>A0A9P1DVD4</accession>
<evidence type="ECO:0000256" key="1">
    <source>
        <dbReference type="ARBA" id="ARBA00022553"/>
    </source>
</evidence>
<dbReference type="CDD" id="cd04458">
    <property type="entry name" value="CSP_CDS"/>
    <property type="match status" value="1"/>
</dbReference>
<evidence type="ECO:0000256" key="3">
    <source>
        <dbReference type="SAM" id="MobiDB-lite"/>
    </source>
</evidence>
<evidence type="ECO:0000313" key="5">
    <source>
        <dbReference type="EMBL" id="CAI4016926.1"/>
    </source>
</evidence>
<feature type="domain" description="CSD" evidence="4">
    <location>
        <begin position="320"/>
        <end position="390"/>
    </location>
</feature>
<dbReference type="GO" id="GO:0005737">
    <property type="term" value="C:cytoplasm"/>
    <property type="evidence" value="ECO:0007669"/>
    <property type="project" value="TreeGrafter"/>
</dbReference>
<dbReference type="InterPro" id="IPR012340">
    <property type="entry name" value="NA-bd_OB-fold"/>
</dbReference>
<dbReference type="Pfam" id="PF00313">
    <property type="entry name" value="CSD"/>
    <property type="match status" value="3"/>
</dbReference>
<evidence type="ECO:0000313" key="6">
    <source>
        <dbReference type="EMBL" id="CAL1170301.1"/>
    </source>
</evidence>
<dbReference type="SMART" id="SM00357">
    <property type="entry name" value="CSP"/>
    <property type="match status" value="3"/>
</dbReference>
<dbReference type="AlphaFoldDB" id="A0A9P1DVD4"/>
<dbReference type="Gene3D" id="2.40.50.140">
    <property type="entry name" value="Nucleic acid-binding proteins"/>
    <property type="match status" value="3"/>
</dbReference>
<dbReference type="Proteomes" id="UP001152797">
    <property type="component" value="Unassembled WGS sequence"/>
</dbReference>
<dbReference type="EMBL" id="CAMXCT020006611">
    <property type="protein sequence ID" value="CAL1170301.1"/>
    <property type="molecule type" value="Genomic_DNA"/>
</dbReference>
<evidence type="ECO:0000256" key="2">
    <source>
        <dbReference type="SAM" id="Coils"/>
    </source>
</evidence>
<evidence type="ECO:0000313" key="7">
    <source>
        <dbReference type="Proteomes" id="UP001152797"/>
    </source>
</evidence>
<dbReference type="GO" id="GO:0003730">
    <property type="term" value="F:mRNA 3'-UTR binding"/>
    <property type="evidence" value="ECO:0007669"/>
    <property type="project" value="TreeGrafter"/>
</dbReference>
<keyword evidence="2" id="KW-0175">Coiled coil</keyword>
<dbReference type="InterPro" id="IPR011129">
    <property type="entry name" value="CSD"/>
</dbReference>
<sequence>MENPDAAKAAAERPADFFSMQMAAFQESLEESLAGLQVQELRRELRSTPSTPRAPVEAEAAEAAEAAWAAEAAEAAWAAEAAEAAWAALEEPETELARLFTEMNRQHQGGTFAESSAPLRSRPELQRLRLQMERAWPDTSLADAFVNFAGKGSDTLYVGIFARVANDLGLTTEESTAIFRILSGNKSFVQLEDWDGLLLGALQIAPQVSNVAQQPPAPPNMPEDLGNMGDLSDSEEETSTESTFPGSDSEGEGSGDEPSSPEEDDHSLTQPNDLKALVQVLQAQLKLSEEETNRWQREAHRQEEAATELREKMRLTQVWGTIGSVQELIKSAGIGFIRPYSGPVNGKDLFFHKSELKKGNFHTLAIGDEVSYEVMLNPAKKRTFAANVMLTKSHPLMSQSGVVKFYNSLNGYGFIRRGKPGGGDVYVHRSAIADGKMLLRGDKVCFDVIEEENRLCALRVTGGTGGYGLTFGCNVDRSTIKNLHGTIKKFFPEKGWGFIIQEDGGPNLFFHSNAIESGDDSTAPALVVGSRVSYESIFDATRGSRKAQRVQRAEAAELPENRAMDEEQDLAAFAVDDSDEEEWELVT</sequence>
<feature type="domain" description="CSD" evidence="4">
    <location>
        <begin position="482"/>
        <end position="552"/>
    </location>
</feature>
<protein>
    <recommendedName>
        <fullName evidence="4">CSD domain-containing protein</fullName>
    </recommendedName>
</protein>
<dbReference type="EMBL" id="CAMXCT030006611">
    <property type="protein sequence ID" value="CAL4804238.1"/>
    <property type="molecule type" value="Genomic_DNA"/>
</dbReference>
<feature type="domain" description="CSD" evidence="4">
    <location>
        <begin position="398"/>
        <end position="462"/>
    </location>
</feature>
<feature type="compositionally biased region" description="Acidic residues" evidence="3">
    <location>
        <begin position="249"/>
        <end position="265"/>
    </location>
</feature>